<dbReference type="SMART" id="SM01043">
    <property type="entry name" value="BTAD"/>
    <property type="match status" value="1"/>
</dbReference>
<dbReference type="RefSeq" id="WP_125227923.1">
    <property type="nucleotide sequence ID" value="NZ_RQYT01000015.1"/>
</dbReference>
<dbReference type="OrthoDB" id="8444614at2"/>
<evidence type="ECO:0000256" key="1">
    <source>
        <dbReference type="SAM" id="MobiDB-lite"/>
    </source>
</evidence>
<dbReference type="InterPro" id="IPR011990">
    <property type="entry name" value="TPR-like_helical_dom_sf"/>
</dbReference>
<dbReference type="CDD" id="cd00118">
    <property type="entry name" value="LysM"/>
    <property type="match status" value="2"/>
</dbReference>
<sequence>MKRLTVALAAATLLAVILVGVPWLLLHWGSTAGLSWSVLSGGWFRPDDGTLTLALLTLVAWGAWSVLAWSVVAELAAQLSRDRIRLRLPGTSWLTPMVSFLVAAALAPVMTAHAAPPVVPIVSAVPGPVPEGTTPHRLPEPSVPDDRSALAARWNQYEVRPGDELWDIAARELGGGERWREIVAANPGLDPHAELVAGEILLLPASITVEEGDTLWDLAEEHLGDPARWPELHEANRDLVDNPDEIDIGWRLTLPGEGAPQAPDQPAPTPPEGAAPEPPEVPPPSPSPPQAPPAHREPEAPDAIRSAPAETPEAAPSAAVEVLGPVGALLAAGVATALIGRRRLGLTQRTVGRRIPTPPEELSRHWAALGLLGQGASPPEQALSPTHVLLGWRGDLAEVWLELEPGALWLAGGEEEVSGMTAALLTSLLCAGWSRETEIVLVAARESWAPAVDDPRLTALPDIDVALVHLEDLVQRRLTALAGEPVTQARRDPDRAPGFAPTVYLFCRSLTPAEHARVSSLLARGCAGVSVVAPVGTDAVTGRLLTLLSAERARLDDGVELSPQLLRAPARRALVALFSTTGDAGSEPAPWWREEPITQLRSSPVSEELRMPPTPSSPTLLLLGEAQLVACDGETPQRSVGRCLEACAWLLTHPGSTPTQMREGLMIAEGTRRSVVSRLRGWLGRSAAGEHLPDAYSGRVQLASSVSSDWEQFQALVAGGVNRATEASLTEALALVRGAPLGGFEFQWLWAEPLRCDMVATIVDAAVVLSERCLARGDLDGAEWALGQGALASPTSEALAARRILLRASQGDRAAVDQEVLALTRAARAEGRDLTDVTVRIIQRALSQCLTASR</sequence>
<dbReference type="PANTHER" id="PTHR34700:SF4">
    <property type="entry name" value="PHAGE-LIKE ELEMENT PBSX PROTEIN XKDP"/>
    <property type="match status" value="1"/>
</dbReference>
<dbReference type="AlphaFoldDB" id="A0A3P1WUN1"/>
<feature type="compositionally biased region" description="Pro residues" evidence="1">
    <location>
        <begin position="263"/>
        <end position="292"/>
    </location>
</feature>
<feature type="transmembrane region" description="Helical" evidence="2">
    <location>
        <begin position="93"/>
        <end position="115"/>
    </location>
</feature>
<reference evidence="4 5" key="1">
    <citation type="submission" date="2018-11" db="EMBL/GenBank/DDBJ databases">
        <title>Genomes From Bacteria Associated with the Canine Oral Cavity: a Test Case for Automated Genome-Based Taxonomic Assignment.</title>
        <authorList>
            <person name="Coil D.A."/>
            <person name="Jospin G."/>
            <person name="Darling A.E."/>
            <person name="Wallis C."/>
            <person name="Davis I.J."/>
            <person name="Harris S."/>
            <person name="Eisen J.A."/>
            <person name="Holcombe L.J."/>
            <person name="O'Flynn C."/>
        </authorList>
    </citation>
    <scope>NUCLEOTIDE SEQUENCE [LARGE SCALE GENOMIC DNA]</scope>
    <source>
        <strain evidence="4 5">OH2822_COT-296</strain>
    </source>
</reference>
<organism evidence="4 5">
    <name type="scientific">Arachnia propionica</name>
    <dbReference type="NCBI Taxonomy" id="1750"/>
    <lineage>
        <taxon>Bacteria</taxon>
        <taxon>Bacillati</taxon>
        <taxon>Actinomycetota</taxon>
        <taxon>Actinomycetes</taxon>
        <taxon>Propionibacteriales</taxon>
        <taxon>Propionibacteriaceae</taxon>
        <taxon>Arachnia</taxon>
    </lineage>
</organism>
<feature type="domain" description="LysM" evidence="3">
    <location>
        <begin position="155"/>
        <end position="203"/>
    </location>
</feature>
<dbReference type="PROSITE" id="PS51782">
    <property type="entry name" value="LYSM"/>
    <property type="match status" value="2"/>
</dbReference>
<comment type="caution">
    <text evidence="4">The sequence shown here is derived from an EMBL/GenBank/DDBJ whole genome shotgun (WGS) entry which is preliminary data.</text>
</comment>
<dbReference type="Pfam" id="PF01476">
    <property type="entry name" value="LysM"/>
    <property type="match status" value="2"/>
</dbReference>
<dbReference type="InterPro" id="IPR005158">
    <property type="entry name" value="BTAD"/>
</dbReference>
<evidence type="ECO:0000313" key="4">
    <source>
        <dbReference type="EMBL" id="RRD49517.1"/>
    </source>
</evidence>
<dbReference type="InterPro" id="IPR052196">
    <property type="entry name" value="Bact_Kbp"/>
</dbReference>
<feature type="region of interest" description="Disordered" evidence="1">
    <location>
        <begin position="250"/>
        <end position="316"/>
    </location>
</feature>
<feature type="transmembrane region" description="Helical" evidence="2">
    <location>
        <begin position="53"/>
        <end position="72"/>
    </location>
</feature>
<gene>
    <name evidence="4" type="ORF">EII35_07910</name>
</gene>
<feature type="domain" description="LysM" evidence="3">
    <location>
        <begin position="205"/>
        <end position="254"/>
    </location>
</feature>
<keyword evidence="2" id="KW-1133">Transmembrane helix</keyword>
<dbReference type="Proteomes" id="UP000280935">
    <property type="component" value="Unassembled WGS sequence"/>
</dbReference>
<dbReference type="InterPro" id="IPR018392">
    <property type="entry name" value="LysM"/>
</dbReference>
<dbReference type="Gene3D" id="1.25.40.10">
    <property type="entry name" value="Tetratricopeptide repeat domain"/>
    <property type="match status" value="1"/>
</dbReference>
<dbReference type="Gene3D" id="3.10.350.10">
    <property type="entry name" value="LysM domain"/>
    <property type="match status" value="2"/>
</dbReference>
<feature type="compositionally biased region" description="Low complexity" evidence="1">
    <location>
        <begin position="301"/>
        <end position="316"/>
    </location>
</feature>
<protein>
    <submittedName>
        <fullName evidence="4">LysM peptidoglycan-binding domain-containing protein</fullName>
    </submittedName>
</protein>
<keyword evidence="2" id="KW-0812">Transmembrane</keyword>
<evidence type="ECO:0000259" key="3">
    <source>
        <dbReference type="PROSITE" id="PS51782"/>
    </source>
</evidence>
<proteinExistence type="predicted"/>
<dbReference type="InterPro" id="IPR036779">
    <property type="entry name" value="LysM_dom_sf"/>
</dbReference>
<name>A0A3P1WUN1_9ACTN</name>
<evidence type="ECO:0000256" key="2">
    <source>
        <dbReference type="SAM" id="Phobius"/>
    </source>
</evidence>
<dbReference type="SMART" id="SM00257">
    <property type="entry name" value="LysM"/>
    <property type="match status" value="2"/>
</dbReference>
<evidence type="ECO:0000313" key="5">
    <source>
        <dbReference type="Proteomes" id="UP000280935"/>
    </source>
</evidence>
<accession>A0A3P1WUN1</accession>
<dbReference type="PANTHER" id="PTHR34700">
    <property type="entry name" value="POTASSIUM BINDING PROTEIN KBP"/>
    <property type="match status" value="1"/>
</dbReference>
<keyword evidence="2" id="KW-0472">Membrane</keyword>
<dbReference type="EMBL" id="RQYT01000015">
    <property type="protein sequence ID" value="RRD49517.1"/>
    <property type="molecule type" value="Genomic_DNA"/>
</dbReference>